<accession>A0A0D3IWF4</accession>
<evidence type="ECO:0000313" key="1">
    <source>
        <dbReference type="EnsemblProtists" id="EOD15589"/>
    </source>
</evidence>
<dbReference type="eggNOG" id="KOG1572">
    <property type="taxonomic scope" value="Eukaryota"/>
</dbReference>
<sequence length="61" mass="6838">MAEAQLPPPNFAVVWSGVFRSAFPVVYLCPEEYPETHLRFLEAEGIALHQFGMTGSRCLLL</sequence>
<dbReference type="RefSeq" id="XP_005768018.1">
    <property type="nucleotide sequence ID" value="XM_005767961.1"/>
</dbReference>
<dbReference type="PaxDb" id="2903-EOD15589"/>
<dbReference type="Proteomes" id="UP000013827">
    <property type="component" value="Unassembled WGS sequence"/>
</dbReference>
<organism evidence="1 2">
    <name type="scientific">Emiliania huxleyi (strain CCMP1516)</name>
    <dbReference type="NCBI Taxonomy" id="280463"/>
    <lineage>
        <taxon>Eukaryota</taxon>
        <taxon>Haptista</taxon>
        <taxon>Haptophyta</taxon>
        <taxon>Prymnesiophyceae</taxon>
        <taxon>Isochrysidales</taxon>
        <taxon>Noelaerhabdaceae</taxon>
        <taxon>Emiliania</taxon>
    </lineage>
</organism>
<dbReference type="Gene3D" id="3.90.190.10">
    <property type="entry name" value="Protein tyrosine phosphatase superfamily"/>
    <property type="match status" value="1"/>
</dbReference>
<dbReference type="InterPro" id="IPR029021">
    <property type="entry name" value="Prot-tyrosine_phosphatase-like"/>
</dbReference>
<dbReference type="KEGG" id="ehx:EMIHUDRAFT_245682"/>
<evidence type="ECO:0000313" key="2">
    <source>
        <dbReference type="Proteomes" id="UP000013827"/>
    </source>
</evidence>
<dbReference type="HOGENOM" id="CLU_2927434_0_0_1"/>
<dbReference type="GeneID" id="17261737"/>
<reference evidence="2" key="1">
    <citation type="journal article" date="2013" name="Nature">
        <title>Pan genome of the phytoplankton Emiliania underpins its global distribution.</title>
        <authorList>
            <person name="Read B.A."/>
            <person name="Kegel J."/>
            <person name="Klute M.J."/>
            <person name="Kuo A."/>
            <person name="Lefebvre S.C."/>
            <person name="Maumus F."/>
            <person name="Mayer C."/>
            <person name="Miller J."/>
            <person name="Monier A."/>
            <person name="Salamov A."/>
            <person name="Young J."/>
            <person name="Aguilar M."/>
            <person name="Claverie J.M."/>
            <person name="Frickenhaus S."/>
            <person name="Gonzalez K."/>
            <person name="Herman E.K."/>
            <person name="Lin Y.C."/>
            <person name="Napier J."/>
            <person name="Ogata H."/>
            <person name="Sarno A.F."/>
            <person name="Shmutz J."/>
            <person name="Schroeder D."/>
            <person name="de Vargas C."/>
            <person name="Verret F."/>
            <person name="von Dassow P."/>
            <person name="Valentin K."/>
            <person name="Van de Peer Y."/>
            <person name="Wheeler G."/>
            <person name="Dacks J.B."/>
            <person name="Delwiche C.F."/>
            <person name="Dyhrman S.T."/>
            <person name="Glockner G."/>
            <person name="John U."/>
            <person name="Richards T."/>
            <person name="Worden A.Z."/>
            <person name="Zhang X."/>
            <person name="Grigoriev I.V."/>
            <person name="Allen A.E."/>
            <person name="Bidle K."/>
            <person name="Borodovsky M."/>
            <person name="Bowler C."/>
            <person name="Brownlee C."/>
            <person name="Cock J.M."/>
            <person name="Elias M."/>
            <person name="Gladyshev V.N."/>
            <person name="Groth M."/>
            <person name="Guda C."/>
            <person name="Hadaegh A."/>
            <person name="Iglesias-Rodriguez M.D."/>
            <person name="Jenkins J."/>
            <person name="Jones B.M."/>
            <person name="Lawson T."/>
            <person name="Leese F."/>
            <person name="Lindquist E."/>
            <person name="Lobanov A."/>
            <person name="Lomsadze A."/>
            <person name="Malik S.B."/>
            <person name="Marsh M.E."/>
            <person name="Mackinder L."/>
            <person name="Mock T."/>
            <person name="Mueller-Roeber B."/>
            <person name="Pagarete A."/>
            <person name="Parker M."/>
            <person name="Probert I."/>
            <person name="Quesneville H."/>
            <person name="Raines C."/>
            <person name="Rensing S.A."/>
            <person name="Riano-Pachon D.M."/>
            <person name="Richier S."/>
            <person name="Rokitta S."/>
            <person name="Shiraiwa Y."/>
            <person name="Soanes D.M."/>
            <person name="van der Giezen M."/>
            <person name="Wahlund T.M."/>
            <person name="Williams B."/>
            <person name="Wilson W."/>
            <person name="Wolfe G."/>
            <person name="Wurch L.L."/>
        </authorList>
    </citation>
    <scope>NUCLEOTIDE SEQUENCE</scope>
</reference>
<keyword evidence="2" id="KW-1185">Reference proteome</keyword>
<dbReference type="STRING" id="2903.R1E3T0"/>
<protein>
    <submittedName>
        <fullName evidence="1">Uncharacterized protein</fullName>
    </submittedName>
</protein>
<dbReference type="AlphaFoldDB" id="A0A0D3IWF4"/>
<name>A0A0D3IWF4_EMIH1</name>
<dbReference type="EnsemblProtists" id="EOD15589">
    <property type="protein sequence ID" value="EOD15589"/>
    <property type="gene ID" value="EMIHUDRAFT_245682"/>
</dbReference>
<reference evidence="1" key="2">
    <citation type="submission" date="2024-10" db="UniProtKB">
        <authorList>
            <consortium name="EnsemblProtists"/>
        </authorList>
    </citation>
    <scope>IDENTIFICATION</scope>
</reference>
<proteinExistence type="predicted"/>